<evidence type="ECO:0000313" key="6">
    <source>
        <dbReference type="Proteomes" id="UP001139150"/>
    </source>
</evidence>
<dbReference type="InterPro" id="IPR037100">
    <property type="entry name" value="Spo0B_C_sf"/>
</dbReference>
<dbReference type="Proteomes" id="UP001139150">
    <property type="component" value="Unassembled WGS sequence"/>
</dbReference>
<name>A0A9X2CRS5_9BACI</name>
<accession>A0A9X2CRS5</accession>
<feature type="domain" description="Sporulation initiation phosphotransferase B C-terminal" evidence="4">
    <location>
        <begin position="59"/>
        <end position="170"/>
    </location>
</feature>
<keyword evidence="2" id="KW-0808">Transferase</keyword>
<dbReference type="InterPro" id="IPR016122">
    <property type="entry name" value="SpoOB_C"/>
</dbReference>
<evidence type="ECO:0000313" key="5">
    <source>
        <dbReference type="EMBL" id="MCL7746969.1"/>
    </source>
</evidence>
<evidence type="ECO:0000256" key="3">
    <source>
        <dbReference type="ARBA" id="ARBA00022777"/>
    </source>
</evidence>
<dbReference type="Gene3D" id="1.10.287.130">
    <property type="match status" value="1"/>
</dbReference>
<reference evidence="5" key="1">
    <citation type="submission" date="2022-02" db="EMBL/GenBank/DDBJ databases">
        <title>Halalkalibacter sp. nov. isolated from Lonar Lake, India.</title>
        <authorList>
            <person name="Joshi A."/>
            <person name="Thite S."/>
            <person name="Lodha T."/>
        </authorList>
    </citation>
    <scope>NUCLEOTIDE SEQUENCE</scope>
    <source>
        <strain evidence="5">MEB205</strain>
    </source>
</reference>
<organism evidence="5 6">
    <name type="scientific">Halalkalibacter alkaliphilus</name>
    <dbReference type="NCBI Taxonomy" id="2917993"/>
    <lineage>
        <taxon>Bacteria</taxon>
        <taxon>Bacillati</taxon>
        <taxon>Bacillota</taxon>
        <taxon>Bacilli</taxon>
        <taxon>Bacillales</taxon>
        <taxon>Bacillaceae</taxon>
        <taxon>Halalkalibacter</taxon>
    </lineage>
</organism>
<dbReference type="SUPFAM" id="SSF55890">
    <property type="entry name" value="Sporulation response regulatory protein Spo0B"/>
    <property type="match status" value="1"/>
</dbReference>
<evidence type="ECO:0000256" key="1">
    <source>
        <dbReference type="ARBA" id="ARBA00022553"/>
    </source>
</evidence>
<dbReference type="Pfam" id="PF14689">
    <property type="entry name" value="SPOB_a"/>
    <property type="match status" value="1"/>
</dbReference>
<gene>
    <name evidence="5" type="ORF">MF646_07515</name>
</gene>
<protein>
    <submittedName>
        <fullName evidence="5">Sporulation initiation phosphotransferase B</fullName>
    </submittedName>
</protein>
<dbReference type="InterPro" id="IPR039506">
    <property type="entry name" value="SPOB_a"/>
</dbReference>
<keyword evidence="1" id="KW-0597">Phosphoprotein</keyword>
<sequence>MDNQLDVLKALRQTRHDWLNVMQLIKGNLALKRYDRIEEIIDQVTQQSICESKISEIQAVSVVYFLLTYNWFSSKLKLEIDVAGDVFSLEKDEVRMLRLCEQITEKLTEGCSTESENNLLITFLFTDIECKITFDFQGSLQMKKEDWLEFLSEWEPNVKLVEMDESECVLVARFMRS</sequence>
<dbReference type="Pfam" id="PF14682">
    <property type="entry name" value="SPOB_ab"/>
    <property type="match status" value="1"/>
</dbReference>
<keyword evidence="6" id="KW-1185">Reference proteome</keyword>
<dbReference type="Gene3D" id="3.30.565.30">
    <property type="entry name" value="Sporulation initiation phosphotransferase B (SpoOB), C-terminal domain"/>
    <property type="match status" value="1"/>
</dbReference>
<proteinExistence type="predicted"/>
<dbReference type="GO" id="GO:0000155">
    <property type="term" value="F:phosphorelay sensor kinase activity"/>
    <property type="evidence" value="ECO:0007669"/>
    <property type="project" value="InterPro"/>
</dbReference>
<evidence type="ECO:0000256" key="2">
    <source>
        <dbReference type="ARBA" id="ARBA00022679"/>
    </source>
</evidence>
<dbReference type="RefSeq" id="WP_250095877.1">
    <property type="nucleotide sequence ID" value="NZ_JAKRYL010000006.1"/>
</dbReference>
<keyword evidence="3" id="KW-0418">Kinase</keyword>
<dbReference type="InterPro" id="IPR016120">
    <property type="entry name" value="Sig_transdc_His_kin_SpoOB"/>
</dbReference>
<dbReference type="SMART" id="SM01317">
    <property type="entry name" value="SPOB_ab"/>
    <property type="match status" value="1"/>
</dbReference>
<dbReference type="EMBL" id="JAKRYL010000006">
    <property type="protein sequence ID" value="MCL7746969.1"/>
    <property type="molecule type" value="Genomic_DNA"/>
</dbReference>
<comment type="caution">
    <text evidence="5">The sequence shown here is derived from an EMBL/GenBank/DDBJ whole genome shotgun (WGS) entry which is preliminary data.</text>
</comment>
<dbReference type="AlphaFoldDB" id="A0A9X2CRS5"/>
<evidence type="ECO:0000259" key="4">
    <source>
        <dbReference type="SMART" id="SM01317"/>
    </source>
</evidence>